<protein>
    <submittedName>
        <fullName evidence="10">Alkaline phosphatase</fullName>
    </submittedName>
</protein>
<keyword evidence="6 8" id="KW-0460">Magnesium</keyword>
<dbReference type="PATRIC" id="fig|1330330.3.peg.1307"/>
<feature type="active site" description="Phosphoserine intermediate" evidence="7">
    <location>
        <position position="71"/>
    </location>
</feature>
<dbReference type="SUPFAM" id="SSF53649">
    <property type="entry name" value="Alkaline phosphatase-like"/>
    <property type="match status" value="1"/>
</dbReference>
<dbReference type="CDD" id="cd16012">
    <property type="entry name" value="ALP"/>
    <property type="match status" value="1"/>
</dbReference>
<comment type="similarity">
    <text evidence="1 9">Belongs to the alkaline phosphatase family.</text>
</comment>
<keyword evidence="4" id="KW-0378">Hydrolase</keyword>
<evidence type="ECO:0000256" key="1">
    <source>
        <dbReference type="ARBA" id="ARBA00005984"/>
    </source>
</evidence>
<evidence type="ECO:0000256" key="8">
    <source>
        <dbReference type="PIRSR" id="PIRSR601952-2"/>
    </source>
</evidence>
<evidence type="ECO:0000256" key="4">
    <source>
        <dbReference type="ARBA" id="ARBA00022801"/>
    </source>
</evidence>
<evidence type="ECO:0000256" key="7">
    <source>
        <dbReference type="PIRSR" id="PIRSR601952-1"/>
    </source>
</evidence>
<evidence type="ECO:0000313" key="10">
    <source>
        <dbReference type="EMBL" id="AKI97515.1"/>
    </source>
</evidence>
<dbReference type="InterPro" id="IPR018299">
    <property type="entry name" value="Alkaline_phosphatase_AS"/>
</dbReference>
<dbReference type="InterPro" id="IPR001952">
    <property type="entry name" value="Alkaline_phosphatase"/>
</dbReference>
<gene>
    <name evidence="10" type="ORF">IX53_06455</name>
</gene>
<evidence type="ECO:0000256" key="9">
    <source>
        <dbReference type="RuleBase" id="RU003946"/>
    </source>
</evidence>
<evidence type="ECO:0000256" key="3">
    <source>
        <dbReference type="ARBA" id="ARBA00022723"/>
    </source>
</evidence>
<dbReference type="KEGG" id="kpf:IX53_06455"/>
<accession>A0A0G2Z7E6</accession>
<dbReference type="InterPro" id="IPR017850">
    <property type="entry name" value="Alkaline_phosphatase_core_sf"/>
</dbReference>
<dbReference type="EMBL" id="CP011232">
    <property type="protein sequence ID" value="AKI97515.1"/>
    <property type="molecule type" value="Genomic_DNA"/>
</dbReference>
<dbReference type="Gene3D" id="1.10.60.40">
    <property type="match status" value="1"/>
</dbReference>
<organism evidence="10 11">
    <name type="scientific">Kosmotoga pacifica</name>
    <dbReference type="NCBI Taxonomy" id="1330330"/>
    <lineage>
        <taxon>Bacteria</taxon>
        <taxon>Thermotogati</taxon>
        <taxon>Thermotogota</taxon>
        <taxon>Thermotogae</taxon>
        <taxon>Kosmotogales</taxon>
        <taxon>Kosmotogaceae</taxon>
        <taxon>Kosmotoga</taxon>
    </lineage>
</organism>
<feature type="binding site" evidence="8">
    <location>
        <position position="30"/>
    </location>
    <ligand>
        <name>Mg(2+)</name>
        <dbReference type="ChEBI" id="CHEBI:18420"/>
    </ligand>
</feature>
<dbReference type="AlphaFoldDB" id="A0A0G2Z7E6"/>
<dbReference type="PANTHER" id="PTHR11596">
    <property type="entry name" value="ALKALINE PHOSPHATASE"/>
    <property type="match status" value="1"/>
</dbReference>
<reference evidence="10 11" key="1">
    <citation type="submission" date="2015-04" db="EMBL/GenBank/DDBJ databases">
        <title>Complete Genome Sequence of Kosmotoga pacifica SLHLJ1.</title>
        <authorList>
            <person name="Jiang L.J."/>
            <person name="Shao Z.Z."/>
            <person name="Jebbar M."/>
        </authorList>
    </citation>
    <scope>NUCLEOTIDE SEQUENCE [LARGE SCALE GENOMIC DNA]</scope>
    <source>
        <strain evidence="10 11">SLHLJ1</strain>
    </source>
</reference>
<dbReference type="Pfam" id="PF00245">
    <property type="entry name" value="Alk_phosphatase"/>
    <property type="match status" value="1"/>
</dbReference>
<keyword evidence="3 8" id="KW-0479">Metal-binding</keyword>
<feature type="binding site" evidence="8">
    <location>
        <position position="250"/>
    </location>
    <ligand>
        <name>Zn(2+)</name>
        <dbReference type="ChEBI" id="CHEBI:29105"/>
        <label>2</label>
    </ligand>
</feature>
<evidence type="ECO:0000256" key="6">
    <source>
        <dbReference type="ARBA" id="ARBA00022842"/>
    </source>
</evidence>
<feature type="binding site" evidence="8">
    <location>
        <position position="385"/>
    </location>
    <ligand>
        <name>Zn(2+)</name>
        <dbReference type="ChEBI" id="CHEBI:29105"/>
        <label>2</label>
    </ligand>
</feature>
<feature type="binding site" evidence="8">
    <location>
        <position position="245"/>
    </location>
    <ligand>
        <name>Mg(2+)</name>
        <dbReference type="ChEBI" id="CHEBI:18420"/>
    </ligand>
</feature>
<keyword evidence="2" id="KW-0597">Phosphoprotein</keyword>
<evidence type="ECO:0000256" key="5">
    <source>
        <dbReference type="ARBA" id="ARBA00022833"/>
    </source>
</evidence>
<dbReference type="Gene3D" id="3.40.720.10">
    <property type="entry name" value="Alkaline Phosphatase, subunit A"/>
    <property type="match status" value="1"/>
</dbReference>
<evidence type="ECO:0000313" key="11">
    <source>
        <dbReference type="Proteomes" id="UP000035159"/>
    </source>
</evidence>
<dbReference type="PROSITE" id="PS00123">
    <property type="entry name" value="ALKALINE_PHOSPHATASE"/>
    <property type="match status" value="1"/>
</dbReference>
<feature type="binding site" evidence="8">
    <location>
        <position position="293"/>
    </location>
    <ligand>
        <name>Zn(2+)</name>
        <dbReference type="ChEBI" id="CHEBI:29105"/>
        <label>2</label>
    </ligand>
</feature>
<comment type="cofactor">
    <cofactor evidence="8">
        <name>Mg(2+)</name>
        <dbReference type="ChEBI" id="CHEBI:18420"/>
    </cofactor>
    <text evidence="8">Binds 1 Mg(2+) ion.</text>
</comment>
<evidence type="ECO:0000256" key="2">
    <source>
        <dbReference type="ARBA" id="ARBA00022553"/>
    </source>
</evidence>
<feature type="binding site" evidence="8">
    <location>
        <position position="122"/>
    </location>
    <ligand>
        <name>Mg(2+)</name>
        <dbReference type="ChEBI" id="CHEBI:18420"/>
    </ligand>
</feature>
<feature type="binding site" evidence="8">
    <location>
        <position position="30"/>
    </location>
    <ligand>
        <name>Zn(2+)</name>
        <dbReference type="ChEBI" id="CHEBI:29105"/>
        <label>2</label>
    </ligand>
</feature>
<comment type="cofactor">
    <cofactor evidence="8">
        <name>Zn(2+)</name>
        <dbReference type="ChEBI" id="CHEBI:29105"/>
    </cofactor>
    <text evidence="8">Binds 2 Zn(2+) ions.</text>
</comment>
<sequence>MRKLFLLLLLLLSMGLFAGYVKNVIYFIGDGMGLNHLILSSYLESRELNIMKAPNLAMTMTFSANSNVTDSAAAGTALAAGYKTNNGMIGMLPDGTVISNIAEIAAEKGIKTGIVVTCRVTHATPAAFYGHVTSRKDENTLAEQLVNSPLTVAFGGGWRHFVPTGGKRKDGKDLIAVAKENGFDYITTKTEMLNYDGDRVLGLFAYSHLKAVSERSGEEPMLPEMVSKALDILSKDGEPFFLMVEGSQIDWEAHGNDVYGVWKEVVEFDNAVKVALDFAEKHPDTLIVITADHETGGLGLSTGGYTMNLEKIRSDYTRTADWILANFKTEEEIKEAVKVYFNVELTEEDFVFFRTEKAKSFYGASNALGRILSNKVDIGWTTFDHTGAPVPVFAFGPGSEYFEGIMDNTQIPRLIGFLAGYELISPVNTVPPVGVH</sequence>
<dbReference type="PRINTS" id="PR00113">
    <property type="entry name" value="ALKPHPHTASE"/>
</dbReference>
<dbReference type="SMART" id="SM00098">
    <property type="entry name" value="alkPPc"/>
    <property type="match status" value="1"/>
</dbReference>
<feature type="binding site" evidence="8">
    <location>
        <position position="292"/>
    </location>
    <ligand>
        <name>Zn(2+)</name>
        <dbReference type="ChEBI" id="CHEBI:29105"/>
        <label>2</label>
    </ligand>
</feature>
<proteinExistence type="inferred from homology"/>
<keyword evidence="11" id="KW-1185">Reference proteome</keyword>
<feature type="binding site" evidence="8">
    <location>
        <position position="254"/>
    </location>
    <ligand>
        <name>Zn(2+)</name>
        <dbReference type="ChEBI" id="CHEBI:29105"/>
        <label>2</label>
    </ligand>
</feature>
<feature type="binding site" evidence="8">
    <location>
        <position position="124"/>
    </location>
    <ligand>
        <name>Mg(2+)</name>
        <dbReference type="ChEBI" id="CHEBI:18420"/>
    </ligand>
</feature>
<dbReference type="STRING" id="1330330.IX53_06455"/>
<dbReference type="PANTHER" id="PTHR11596:SF5">
    <property type="entry name" value="ALKALINE PHOSPHATASE"/>
    <property type="match status" value="1"/>
</dbReference>
<dbReference type="GO" id="GO:0046872">
    <property type="term" value="F:metal ion binding"/>
    <property type="evidence" value="ECO:0007669"/>
    <property type="project" value="UniProtKB-KW"/>
</dbReference>
<dbReference type="Proteomes" id="UP000035159">
    <property type="component" value="Chromosome"/>
</dbReference>
<name>A0A0G2Z7E6_9BACT</name>
<dbReference type="GO" id="GO:0004035">
    <property type="term" value="F:alkaline phosphatase activity"/>
    <property type="evidence" value="ECO:0007669"/>
    <property type="project" value="TreeGrafter"/>
</dbReference>
<keyword evidence="5 8" id="KW-0862">Zinc</keyword>
<dbReference type="OrthoDB" id="9794455at2"/>
<dbReference type="RefSeq" id="WP_047754650.1">
    <property type="nucleotide sequence ID" value="NZ_CAJUHA010000014.1"/>
</dbReference>